<feature type="compositionally biased region" description="Polar residues" evidence="7">
    <location>
        <begin position="290"/>
        <end position="301"/>
    </location>
</feature>
<evidence type="ECO:0000313" key="10">
    <source>
        <dbReference type="Proteomes" id="UP000652761"/>
    </source>
</evidence>
<reference evidence="9" key="1">
    <citation type="submission" date="2017-07" db="EMBL/GenBank/DDBJ databases">
        <title>Taro Niue Genome Assembly and Annotation.</title>
        <authorList>
            <person name="Atibalentja N."/>
            <person name="Keating K."/>
            <person name="Fields C.J."/>
        </authorList>
    </citation>
    <scope>NUCLEOTIDE SEQUENCE</scope>
    <source>
        <strain evidence="9">Niue_2</strain>
        <tissue evidence="9">Leaf</tissue>
    </source>
</reference>
<dbReference type="GO" id="GO:0008270">
    <property type="term" value="F:zinc ion binding"/>
    <property type="evidence" value="ECO:0007669"/>
    <property type="project" value="UniProtKB-UniRule"/>
</dbReference>
<dbReference type="InterPro" id="IPR006564">
    <property type="entry name" value="Znf_PMZ"/>
</dbReference>
<dbReference type="PROSITE" id="PS50966">
    <property type="entry name" value="ZF_SWIM"/>
    <property type="match status" value="1"/>
</dbReference>
<comment type="caution">
    <text evidence="9">The sequence shown here is derived from an EMBL/GenBank/DDBJ whole genome shotgun (WGS) entry which is preliminary data.</text>
</comment>
<protein>
    <recommendedName>
        <fullName evidence="6">Protein FAR1-RELATED SEQUENCE</fullName>
    </recommendedName>
</protein>
<dbReference type="AlphaFoldDB" id="A0A843TUT9"/>
<evidence type="ECO:0000256" key="6">
    <source>
        <dbReference type="RuleBase" id="RU367018"/>
    </source>
</evidence>
<dbReference type="InterPro" id="IPR007527">
    <property type="entry name" value="Znf_SWIM"/>
</dbReference>
<feature type="region of interest" description="Disordered" evidence="7">
    <location>
        <begin position="346"/>
        <end position="394"/>
    </location>
</feature>
<comment type="subcellular location">
    <subcellularLocation>
        <location evidence="6">Nucleus</location>
    </subcellularLocation>
</comment>
<comment type="function">
    <text evidence="6">Putative transcription activator involved in regulating light control of development.</text>
</comment>
<feature type="non-terminal residue" evidence="9">
    <location>
        <position position="394"/>
    </location>
</feature>
<organism evidence="9 10">
    <name type="scientific">Colocasia esculenta</name>
    <name type="common">Wild taro</name>
    <name type="synonym">Arum esculentum</name>
    <dbReference type="NCBI Taxonomy" id="4460"/>
    <lineage>
        <taxon>Eukaryota</taxon>
        <taxon>Viridiplantae</taxon>
        <taxon>Streptophyta</taxon>
        <taxon>Embryophyta</taxon>
        <taxon>Tracheophyta</taxon>
        <taxon>Spermatophyta</taxon>
        <taxon>Magnoliopsida</taxon>
        <taxon>Liliopsida</taxon>
        <taxon>Araceae</taxon>
        <taxon>Aroideae</taxon>
        <taxon>Colocasieae</taxon>
        <taxon>Colocasia</taxon>
    </lineage>
</organism>
<dbReference type="InterPro" id="IPR031052">
    <property type="entry name" value="FHY3/FAR1"/>
</dbReference>
<accession>A0A843TUT9</accession>
<evidence type="ECO:0000256" key="4">
    <source>
        <dbReference type="ARBA" id="ARBA00022833"/>
    </source>
</evidence>
<keyword evidence="2 6" id="KW-0479">Metal-binding</keyword>
<keyword evidence="3 5" id="KW-0863">Zinc-finger</keyword>
<evidence type="ECO:0000259" key="8">
    <source>
        <dbReference type="PROSITE" id="PS50966"/>
    </source>
</evidence>
<dbReference type="PANTHER" id="PTHR31669">
    <property type="entry name" value="PROTEIN FAR1-RELATED SEQUENCE 10-RELATED"/>
    <property type="match status" value="1"/>
</dbReference>
<sequence>MIFHTISDAQKFYNAYAKRVGFGITVTDSRRKNDVFIYKRFNCHRGGQSRRGKETISHRDSSKIGCKASVRVRYDKDTNMYIMYDVILEYNHILHPTAAMYLRSHCKICTPEKTEILNIRSKFQQELIEVAACHPQRICEDESKLTLRVKSFERVKLKGICKEMQKEYIVNCQKQKKEVECSCRSFEFKGFLCRHALLALQYVGIDSIPNKYFLQRWCKDMRYRHACQSFDVEKEEKKYSSSRYTNLIFKFMKVAEAASCSEETYDIAVAEILKILGKVMESMNGLSLQSNTRMDSTSNCHVQDPPRASTKGRKREKRIPSALEKIRKRSRASKKCIQTPTAANCDQDVLLGGSGSHGEGEWEQKGYLSRNSKAGSPKVPRHRSRFVGPGSPET</sequence>
<evidence type="ECO:0000256" key="5">
    <source>
        <dbReference type="PROSITE-ProRule" id="PRU00325"/>
    </source>
</evidence>
<evidence type="ECO:0000313" key="9">
    <source>
        <dbReference type="EMBL" id="MQL75288.1"/>
    </source>
</evidence>
<dbReference type="Pfam" id="PF04434">
    <property type="entry name" value="SWIM"/>
    <property type="match status" value="1"/>
</dbReference>
<dbReference type="GO" id="GO:0005634">
    <property type="term" value="C:nucleus"/>
    <property type="evidence" value="ECO:0007669"/>
    <property type="project" value="UniProtKB-SubCell"/>
</dbReference>
<keyword evidence="4 6" id="KW-0862">Zinc</keyword>
<proteinExistence type="inferred from homology"/>
<feature type="region of interest" description="Disordered" evidence="7">
    <location>
        <begin position="290"/>
        <end position="319"/>
    </location>
</feature>
<dbReference type="GO" id="GO:0006355">
    <property type="term" value="P:regulation of DNA-templated transcription"/>
    <property type="evidence" value="ECO:0007669"/>
    <property type="project" value="UniProtKB-UniRule"/>
</dbReference>
<evidence type="ECO:0000256" key="7">
    <source>
        <dbReference type="SAM" id="MobiDB-lite"/>
    </source>
</evidence>
<dbReference type="SMART" id="SM00575">
    <property type="entry name" value="ZnF_PMZ"/>
    <property type="match status" value="1"/>
</dbReference>
<dbReference type="EMBL" id="NMUH01000243">
    <property type="protein sequence ID" value="MQL75288.1"/>
    <property type="molecule type" value="Genomic_DNA"/>
</dbReference>
<dbReference type="OrthoDB" id="2402896at2759"/>
<gene>
    <name evidence="9" type="ORF">Taro_007648</name>
</gene>
<comment type="similarity">
    <text evidence="1 6">Belongs to the FHY3/FAR1 family.</text>
</comment>
<evidence type="ECO:0000256" key="2">
    <source>
        <dbReference type="ARBA" id="ARBA00022723"/>
    </source>
</evidence>
<keyword evidence="6" id="KW-0539">Nucleus</keyword>
<dbReference type="PANTHER" id="PTHR31669:SF21">
    <property type="entry name" value="PROTEIN FAR-RED IMPAIRED RESPONSE 1"/>
    <property type="match status" value="1"/>
</dbReference>
<name>A0A843TUT9_COLES</name>
<dbReference type="Proteomes" id="UP000652761">
    <property type="component" value="Unassembled WGS sequence"/>
</dbReference>
<feature type="domain" description="SWIM-type" evidence="8">
    <location>
        <begin position="168"/>
        <end position="204"/>
    </location>
</feature>
<dbReference type="Pfam" id="PF03101">
    <property type="entry name" value="FAR1"/>
    <property type="match status" value="1"/>
</dbReference>
<evidence type="ECO:0000256" key="3">
    <source>
        <dbReference type="ARBA" id="ARBA00022771"/>
    </source>
</evidence>
<dbReference type="InterPro" id="IPR004330">
    <property type="entry name" value="FAR1_DNA_bnd_dom"/>
</dbReference>
<evidence type="ECO:0000256" key="1">
    <source>
        <dbReference type="ARBA" id="ARBA00005889"/>
    </source>
</evidence>
<keyword evidence="10" id="KW-1185">Reference proteome</keyword>